<name>A0A1M7DUT4_9BRAD</name>
<accession>A0A1M7DUT4</accession>
<evidence type="ECO:0000256" key="1">
    <source>
        <dbReference type="SAM" id="SignalP"/>
    </source>
</evidence>
<feature type="signal peptide" evidence="1">
    <location>
        <begin position="1"/>
        <end position="30"/>
    </location>
</feature>
<evidence type="ECO:0000313" key="3">
    <source>
        <dbReference type="Proteomes" id="UP000189935"/>
    </source>
</evidence>
<dbReference type="RefSeq" id="WP_172842167.1">
    <property type="nucleotide sequence ID" value="NZ_LT670844.1"/>
</dbReference>
<gene>
    <name evidence="2" type="ORF">SAMN05444159_6936</name>
</gene>
<dbReference type="Pfam" id="PF09926">
    <property type="entry name" value="DUF2158"/>
    <property type="match status" value="1"/>
</dbReference>
<dbReference type="EMBL" id="LT670844">
    <property type="protein sequence ID" value="SHL83143.1"/>
    <property type="molecule type" value="Genomic_DNA"/>
</dbReference>
<reference evidence="2 3" key="1">
    <citation type="submission" date="2016-11" db="EMBL/GenBank/DDBJ databases">
        <authorList>
            <person name="Jaros S."/>
            <person name="Januszkiewicz K."/>
            <person name="Wedrychowicz H."/>
        </authorList>
    </citation>
    <scope>NUCLEOTIDE SEQUENCE [LARGE SCALE GENOMIC DNA]</scope>
    <source>
        <strain evidence="2 3">GAS499</strain>
    </source>
</reference>
<protein>
    <submittedName>
        <fullName evidence="2">Uncharacterized small protein</fullName>
    </submittedName>
</protein>
<dbReference type="Proteomes" id="UP000189935">
    <property type="component" value="Chromosome I"/>
</dbReference>
<proteinExistence type="predicted"/>
<keyword evidence="1" id="KW-0732">Signal</keyword>
<feature type="chain" id="PRO_5012455234" evidence="1">
    <location>
        <begin position="31"/>
        <end position="96"/>
    </location>
</feature>
<organism evidence="2 3">
    <name type="scientific">Bradyrhizobium lablabi</name>
    <dbReference type="NCBI Taxonomy" id="722472"/>
    <lineage>
        <taxon>Bacteria</taxon>
        <taxon>Pseudomonadati</taxon>
        <taxon>Pseudomonadota</taxon>
        <taxon>Alphaproteobacteria</taxon>
        <taxon>Hyphomicrobiales</taxon>
        <taxon>Nitrobacteraceae</taxon>
        <taxon>Bradyrhizobium</taxon>
    </lineage>
</organism>
<evidence type="ECO:0000313" key="2">
    <source>
        <dbReference type="EMBL" id="SHL83143.1"/>
    </source>
</evidence>
<dbReference type="InterPro" id="IPR019226">
    <property type="entry name" value="DUF2158"/>
</dbReference>
<sequence>MKAFTKWTPNAAALTLAVALSVPLSIPAFSEPARSVTAIHDQTVASFQPGELVRLRSGGPVMTVSNVSGDQVDCYWMDSSGQPSADKFPISVLKKF</sequence>
<dbReference type="AlphaFoldDB" id="A0A1M7DUT4"/>